<comment type="caution">
    <text evidence="1">The sequence shown here is derived from an EMBL/GenBank/DDBJ whole genome shotgun (WGS) entry which is preliminary data.</text>
</comment>
<proteinExistence type="predicted"/>
<keyword evidence="2" id="KW-1185">Reference proteome</keyword>
<protein>
    <submittedName>
        <fullName evidence="1">Uncharacterized protein</fullName>
    </submittedName>
</protein>
<dbReference type="Proteomes" id="UP001066276">
    <property type="component" value="Chromosome 8"/>
</dbReference>
<name>A0AAV7NY50_PLEWA</name>
<gene>
    <name evidence="1" type="ORF">NDU88_009059</name>
</gene>
<evidence type="ECO:0000313" key="1">
    <source>
        <dbReference type="EMBL" id="KAJ1120912.1"/>
    </source>
</evidence>
<reference evidence="1" key="1">
    <citation type="journal article" date="2022" name="bioRxiv">
        <title>Sequencing and chromosome-scale assembly of the giantPleurodeles waltlgenome.</title>
        <authorList>
            <person name="Brown T."/>
            <person name="Elewa A."/>
            <person name="Iarovenko S."/>
            <person name="Subramanian E."/>
            <person name="Araus A.J."/>
            <person name="Petzold A."/>
            <person name="Susuki M."/>
            <person name="Suzuki K.-i.T."/>
            <person name="Hayashi T."/>
            <person name="Toyoda A."/>
            <person name="Oliveira C."/>
            <person name="Osipova E."/>
            <person name="Leigh N.D."/>
            <person name="Simon A."/>
            <person name="Yun M.H."/>
        </authorList>
    </citation>
    <scope>NUCLEOTIDE SEQUENCE</scope>
    <source>
        <strain evidence="1">20211129_DDA</strain>
        <tissue evidence="1">Liver</tissue>
    </source>
</reference>
<dbReference type="EMBL" id="JANPWB010000012">
    <property type="protein sequence ID" value="KAJ1120912.1"/>
    <property type="molecule type" value="Genomic_DNA"/>
</dbReference>
<accession>A0AAV7NY50</accession>
<dbReference type="AlphaFoldDB" id="A0AAV7NY50"/>
<sequence>MGAKGLKRHHNACYKWKKKGASAAAILGQVNLFPETQSGVLQPMEVPSPDSWLCVGWGGWVCVGKRWVDYFCNENKGSGIFSRSTLDFLKSWVTVACFQELGTGLYGTEALITLAPSVSMSQRRAWQLRLGMHPNRMMTADLGRGSCRNKRGGDLRNEM</sequence>
<evidence type="ECO:0000313" key="2">
    <source>
        <dbReference type="Proteomes" id="UP001066276"/>
    </source>
</evidence>
<organism evidence="1 2">
    <name type="scientific">Pleurodeles waltl</name>
    <name type="common">Iberian ribbed newt</name>
    <dbReference type="NCBI Taxonomy" id="8319"/>
    <lineage>
        <taxon>Eukaryota</taxon>
        <taxon>Metazoa</taxon>
        <taxon>Chordata</taxon>
        <taxon>Craniata</taxon>
        <taxon>Vertebrata</taxon>
        <taxon>Euteleostomi</taxon>
        <taxon>Amphibia</taxon>
        <taxon>Batrachia</taxon>
        <taxon>Caudata</taxon>
        <taxon>Salamandroidea</taxon>
        <taxon>Salamandridae</taxon>
        <taxon>Pleurodelinae</taxon>
        <taxon>Pleurodeles</taxon>
    </lineage>
</organism>